<gene>
    <name evidence="1" type="ORF">3S1_19</name>
</gene>
<evidence type="ECO:0000313" key="1">
    <source>
        <dbReference type="EMBL" id="ASN71654.1"/>
    </source>
</evidence>
<protein>
    <submittedName>
        <fullName evidence="1">Uncharacterized protein</fullName>
    </submittedName>
</protein>
<name>A0A2H4J8R6_9CAUD</name>
<organism evidence="1">
    <name type="scientific">uncultured Caudovirales phage</name>
    <dbReference type="NCBI Taxonomy" id="2100421"/>
    <lineage>
        <taxon>Viruses</taxon>
        <taxon>Duplodnaviria</taxon>
        <taxon>Heunggongvirae</taxon>
        <taxon>Uroviricota</taxon>
        <taxon>Caudoviricetes</taxon>
        <taxon>Peduoviridae</taxon>
        <taxon>Maltschvirus</taxon>
        <taxon>Maltschvirus maltsch</taxon>
    </lineage>
</organism>
<accession>A0A2H4J8R6</accession>
<dbReference type="InterPro" id="IPR036866">
    <property type="entry name" value="RibonucZ/Hydroxyglut_hydro"/>
</dbReference>
<dbReference type="EMBL" id="MF417930">
    <property type="protein sequence ID" value="ASN71654.1"/>
    <property type="molecule type" value="Genomic_DNA"/>
</dbReference>
<dbReference type="Gene3D" id="3.60.15.10">
    <property type="entry name" value="Ribonuclease Z/Hydroxyacylglutathione hydrolase-like"/>
    <property type="match status" value="1"/>
</dbReference>
<dbReference type="SUPFAM" id="SSF56281">
    <property type="entry name" value="Metallo-hydrolase/oxidoreductase"/>
    <property type="match status" value="1"/>
</dbReference>
<reference evidence="1" key="1">
    <citation type="submission" date="2017-06" db="EMBL/GenBank/DDBJ databases">
        <title>Novel phages from South African skin metaviromes.</title>
        <authorList>
            <person name="van Zyl L.J."/>
            <person name="Abrahams Y."/>
            <person name="Stander E.A."/>
            <person name="Kirby B.M."/>
            <person name="Clavaud C."/>
            <person name="Farcet C."/>
            <person name="Breton L."/>
            <person name="Trindade M.I."/>
        </authorList>
    </citation>
    <scope>NUCLEOTIDE SEQUENCE</scope>
</reference>
<proteinExistence type="predicted"/>
<sequence length="161" mass="18313">MTIGTQQAIPIESHRICTIKAKQALRVGTWSILPFDIEHDANEPVGFLLKSVHGYKVLYITDTKYLKYKFKGVTHMMLEVNYIYEQMQQNIKDEVIHNVLANRIMESHFSLEHAIGMLEANDLSKLEEIHLIHLSSNNANATHIKQSIQEVTGVPVYVGGQ</sequence>